<feature type="domain" description="HTH cro/C1-type" evidence="1">
    <location>
        <begin position="7"/>
        <end position="62"/>
    </location>
</feature>
<dbReference type="SUPFAM" id="SSF47413">
    <property type="entry name" value="lambda repressor-like DNA-binding domains"/>
    <property type="match status" value="1"/>
</dbReference>
<dbReference type="Gene3D" id="1.10.260.40">
    <property type="entry name" value="lambda repressor-like DNA-binding domains"/>
    <property type="match status" value="1"/>
</dbReference>
<dbReference type="Proteomes" id="UP000077881">
    <property type="component" value="Unassembled WGS sequence"/>
</dbReference>
<dbReference type="EMBL" id="LDJR01000034">
    <property type="protein sequence ID" value="OAK72660.1"/>
    <property type="molecule type" value="Genomic_DNA"/>
</dbReference>
<dbReference type="SMART" id="SM00530">
    <property type="entry name" value="HTH_XRE"/>
    <property type="match status" value="1"/>
</dbReference>
<dbReference type="InterPro" id="IPR001387">
    <property type="entry name" value="Cro/C1-type_HTH"/>
</dbReference>
<protein>
    <recommendedName>
        <fullName evidence="1">HTH cro/C1-type domain-containing protein</fullName>
    </recommendedName>
</protein>
<dbReference type="RefSeq" id="WP_064467877.1">
    <property type="nucleotide sequence ID" value="NZ_LDJR01000034.1"/>
</dbReference>
<dbReference type="AlphaFoldDB" id="A0A177ZZB0"/>
<evidence type="ECO:0000259" key="1">
    <source>
        <dbReference type="PROSITE" id="PS50943"/>
    </source>
</evidence>
<organism evidence="2 3">
    <name type="scientific">Lederbergia galactosidilytica</name>
    <dbReference type="NCBI Taxonomy" id="217031"/>
    <lineage>
        <taxon>Bacteria</taxon>
        <taxon>Bacillati</taxon>
        <taxon>Bacillota</taxon>
        <taxon>Bacilli</taxon>
        <taxon>Bacillales</taxon>
        <taxon>Bacillaceae</taxon>
        <taxon>Lederbergia</taxon>
    </lineage>
</organism>
<evidence type="ECO:0000313" key="2">
    <source>
        <dbReference type="EMBL" id="OAK72660.1"/>
    </source>
</evidence>
<dbReference type="OrthoDB" id="2381879at2"/>
<accession>A0A177ZZB0</accession>
<name>A0A177ZZB0_9BACI</name>
<dbReference type="GO" id="GO:0003677">
    <property type="term" value="F:DNA binding"/>
    <property type="evidence" value="ECO:0007669"/>
    <property type="project" value="InterPro"/>
</dbReference>
<dbReference type="Pfam" id="PF12844">
    <property type="entry name" value="HTH_19"/>
    <property type="match status" value="1"/>
</dbReference>
<dbReference type="PROSITE" id="PS50943">
    <property type="entry name" value="HTH_CROC1"/>
    <property type="match status" value="1"/>
</dbReference>
<proteinExistence type="predicted"/>
<comment type="caution">
    <text evidence="2">The sequence shown here is derived from an EMBL/GenBank/DDBJ whole genome shotgun (WGS) entry which is preliminary data.</text>
</comment>
<dbReference type="CDD" id="cd00093">
    <property type="entry name" value="HTH_XRE"/>
    <property type="match status" value="1"/>
</dbReference>
<dbReference type="InterPro" id="IPR010982">
    <property type="entry name" value="Lambda_DNA-bd_dom_sf"/>
</dbReference>
<evidence type="ECO:0000313" key="3">
    <source>
        <dbReference type="Proteomes" id="UP000077881"/>
    </source>
</evidence>
<keyword evidence="3" id="KW-1185">Reference proteome</keyword>
<dbReference type="PATRIC" id="fig|217031.6.peg.1573"/>
<reference evidence="2 3" key="1">
    <citation type="submission" date="2015-05" db="EMBL/GenBank/DDBJ databases">
        <title>Comparison of genome.</title>
        <authorList>
            <person name="Zheng Z."/>
            <person name="Sun M."/>
        </authorList>
    </citation>
    <scope>NUCLEOTIDE SEQUENCE [LARGE SCALE GENOMIC DNA]</scope>
    <source>
        <strain evidence="2 3">G25-74</strain>
    </source>
</reference>
<sequence>MNLGVALRKTRKHAGFSQEEMAEEMHLPRSTISKLENNKLFLKADDLIKWCNVTQAQEMAIALIYGIDVPTVVQNLATLVGG</sequence>
<dbReference type="STRING" id="217031.ABB05_07325"/>
<gene>
    <name evidence="2" type="ORF">ABB05_07325</name>
</gene>